<organism evidence="1 2">
    <name type="scientific">Rhodanobacter glycinis</name>
    <dbReference type="NCBI Taxonomy" id="582702"/>
    <lineage>
        <taxon>Bacteria</taxon>
        <taxon>Pseudomonadati</taxon>
        <taxon>Pseudomonadota</taxon>
        <taxon>Gammaproteobacteria</taxon>
        <taxon>Lysobacterales</taxon>
        <taxon>Rhodanobacteraceae</taxon>
        <taxon>Rhodanobacter</taxon>
    </lineage>
</organism>
<gene>
    <name evidence="1" type="ORF">EAH88_11300</name>
</gene>
<name>A0A502C5Y5_9GAMM</name>
<dbReference type="AlphaFoldDB" id="A0A502C5Y5"/>
<evidence type="ECO:0000313" key="2">
    <source>
        <dbReference type="Proteomes" id="UP000319486"/>
    </source>
</evidence>
<reference evidence="1 2" key="1">
    <citation type="journal article" date="2019" name="Environ. Microbiol.">
        <title>Species interactions and distinct microbial communities in high Arctic permafrost affected cryosols are associated with the CH4 and CO2 gas fluxes.</title>
        <authorList>
            <person name="Altshuler I."/>
            <person name="Hamel J."/>
            <person name="Turney S."/>
            <person name="Magnuson E."/>
            <person name="Levesque R."/>
            <person name="Greer C."/>
            <person name="Whyte L.G."/>
        </authorList>
    </citation>
    <scope>NUCLEOTIDE SEQUENCE [LARGE SCALE GENOMIC DNA]</scope>
    <source>
        <strain evidence="1 2">S13Y</strain>
    </source>
</reference>
<comment type="caution">
    <text evidence="1">The sequence shown here is derived from an EMBL/GenBank/DDBJ whole genome shotgun (WGS) entry which is preliminary data.</text>
</comment>
<protein>
    <submittedName>
        <fullName evidence="1">Uncharacterized protein</fullName>
    </submittedName>
</protein>
<dbReference type="EMBL" id="RCZO01000006">
    <property type="protein sequence ID" value="TPG08223.1"/>
    <property type="molecule type" value="Genomic_DNA"/>
</dbReference>
<keyword evidence="2" id="KW-1185">Reference proteome</keyword>
<accession>A0A502C5Y5</accession>
<evidence type="ECO:0000313" key="1">
    <source>
        <dbReference type="EMBL" id="TPG08223.1"/>
    </source>
</evidence>
<proteinExistence type="predicted"/>
<dbReference type="Proteomes" id="UP000319486">
    <property type="component" value="Unassembled WGS sequence"/>
</dbReference>
<sequence length="100" mass="11175">MRLVMLNGSNPAQVSPWPVVTNGSVSPAATLLFEPAQVAHLAMHLVDHCYRHLDRAHRADAPAGMFQRHAMAVRNVERRVGERGAYRVVDRQGRVHLWCG</sequence>